<accession>A0AAN8KI23</accession>
<gene>
    <name evidence="2" type="ORF">J4Q44_G00385840</name>
</gene>
<reference evidence="2 3" key="1">
    <citation type="submission" date="2021-04" db="EMBL/GenBank/DDBJ databases">
        <authorList>
            <person name="De Guttry C."/>
            <person name="Zahm M."/>
            <person name="Klopp C."/>
            <person name="Cabau C."/>
            <person name="Louis A."/>
            <person name="Berthelot C."/>
            <person name="Parey E."/>
            <person name="Roest Crollius H."/>
            <person name="Montfort J."/>
            <person name="Robinson-Rechavi M."/>
            <person name="Bucao C."/>
            <person name="Bouchez O."/>
            <person name="Gislard M."/>
            <person name="Lluch J."/>
            <person name="Milhes M."/>
            <person name="Lampietro C."/>
            <person name="Lopez Roques C."/>
            <person name="Donnadieu C."/>
            <person name="Braasch I."/>
            <person name="Desvignes T."/>
            <person name="Postlethwait J."/>
            <person name="Bobe J."/>
            <person name="Wedekind C."/>
            <person name="Guiguen Y."/>
        </authorList>
    </citation>
    <scope>NUCLEOTIDE SEQUENCE [LARGE SCALE GENOMIC DNA]</scope>
    <source>
        <strain evidence="2">Cs_M1</strain>
        <tissue evidence="2">Blood</tissue>
    </source>
</reference>
<protein>
    <submittedName>
        <fullName evidence="2">Uncharacterized protein</fullName>
    </submittedName>
</protein>
<dbReference type="AlphaFoldDB" id="A0AAN8KI23"/>
<organism evidence="2 3">
    <name type="scientific">Coregonus suidteri</name>
    <dbReference type="NCBI Taxonomy" id="861788"/>
    <lineage>
        <taxon>Eukaryota</taxon>
        <taxon>Metazoa</taxon>
        <taxon>Chordata</taxon>
        <taxon>Craniata</taxon>
        <taxon>Vertebrata</taxon>
        <taxon>Euteleostomi</taxon>
        <taxon>Actinopterygii</taxon>
        <taxon>Neopterygii</taxon>
        <taxon>Teleostei</taxon>
        <taxon>Protacanthopterygii</taxon>
        <taxon>Salmoniformes</taxon>
        <taxon>Salmonidae</taxon>
        <taxon>Coregoninae</taxon>
        <taxon>Coregonus</taxon>
    </lineage>
</organism>
<feature type="compositionally biased region" description="Basic and acidic residues" evidence="1">
    <location>
        <begin position="1"/>
        <end position="17"/>
    </location>
</feature>
<dbReference type="EMBL" id="JAGTTL010000104">
    <property type="protein sequence ID" value="KAK6291013.1"/>
    <property type="molecule type" value="Genomic_DNA"/>
</dbReference>
<name>A0AAN8KI23_9TELE</name>
<sequence length="65" mass="7318">EPEQRSEKSFDQHRAEEGGTDGRGGRQKKVYQEGFLGGLLTRKNVVVLTRTNGITVGKRMFWGHS</sequence>
<evidence type="ECO:0000256" key="1">
    <source>
        <dbReference type="SAM" id="MobiDB-lite"/>
    </source>
</evidence>
<comment type="caution">
    <text evidence="2">The sequence shown here is derived from an EMBL/GenBank/DDBJ whole genome shotgun (WGS) entry which is preliminary data.</text>
</comment>
<feature type="region of interest" description="Disordered" evidence="1">
    <location>
        <begin position="1"/>
        <end position="28"/>
    </location>
</feature>
<evidence type="ECO:0000313" key="3">
    <source>
        <dbReference type="Proteomes" id="UP001356427"/>
    </source>
</evidence>
<proteinExistence type="predicted"/>
<dbReference type="Proteomes" id="UP001356427">
    <property type="component" value="Unassembled WGS sequence"/>
</dbReference>
<feature type="non-terminal residue" evidence="2">
    <location>
        <position position="1"/>
    </location>
</feature>
<keyword evidence="3" id="KW-1185">Reference proteome</keyword>
<evidence type="ECO:0000313" key="2">
    <source>
        <dbReference type="EMBL" id="KAK6291013.1"/>
    </source>
</evidence>